<accession>A0A250J4W4</accession>
<dbReference type="GO" id="GO:0015109">
    <property type="term" value="F:chromate transmembrane transporter activity"/>
    <property type="evidence" value="ECO:0007669"/>
    <property type="project" value="InterPro"/>
</dbReference>
<evidence type="ECO:0000256" key="2">
    <source>
        <dbReference type="ARBA" id="ARBA00005262"/>
    </source>
</evidence>
<dbReference type="GO" id="GO:0005886">
    <property type="term" value="C:plasma membrane"/>
    <property type="evidence" value="ECO:0007669"/>
    <property type="project" value="UniProtKB-SubCell"/>
</dbReference>
<evidence type="ECO:0000256" key="5">
    <source>
        <dbReference type="ARBA" id="ARBA00022989"/>
    </source>
</evidence>
<dbReference type="Proteomes" id="UP000217257">
    <property type="component" value="Chromosome"/>
</dbReference>
<feature type="transmembrane region" description="Helical" evidence="7">
    <location>
        <begin position="370"/>
        <end position="385"/>
    </location>
</feature>
<dbReference type="PIRSF" id="PIRSF004810">
    <property type="entry name" value="ChrA"/>
    <property type="match status" value="1"/>
</dbReference>
<keyword evidence="6 7" id="KW-0472">Membrane</keyword>
<evidence type="ECO:0000313" key="9">
    <source>
        <dbReference type="Proteomes" id="UP000217257"/>
    </source>
</evidence>
<evidence type="ECO:0000256" key="1">
    <source>
        <dbReference type="ARBA" id="ARBA00004651"/>
    </source>
</evidence>
<feature type="transmembrane region" description="Helical" evidence="7">
    <location>
        <begin position="114"/>
        <end position="133"/>
    </location>
</feature>
<keyword evidence="4 7" id="KW-0812">Transmembrane</keyword>
<keyword evidence="5 7" id="KW-1133">Transmembrane helix</keyword>
<evidence type="ECO:0000256" key="3">
    <source>
        <dbReference type="ARBA" id="ARBA00022475"/>
    </source>
</evidence>
<evidence type="ECO:0000256" key="6">
    <source>
        <dbReference type="ARBA" id="ARBA00023136"/>
    </source>
</evidence>
<name>A0A250J4W4_9BACT</name>
<dbReference type="RefSeq" id="WP_095987070.1">
    <property type="nucleotide sequence ID" value="NZ_CP022098.1"/>
</dbReference>
<evidence type="ECO:0000256" key="4">
    <source>
        <dbReference type="ARBA" id="ARBA00022692"/>
    </source>
</evidence>
<dbReference type="PANTHER" id="PTHR33567">
    <property type="entry name" value="CHROMATE ION TRANSPORTER (EUROFUNG)"/>
    <property type="match status" value="1"/>
</dbReference>
<feature type="transmembrane region" description="Helical" evidence="7">
    <location>
        <begin position="345"/>
        <end position="363"/>
    </location>
</feature>
<feature type="transmembrane region" description="Helical" evidence="7">
    <location>
        <begin position="220"/>
        <end position="241"/>
    </location>
</feature>
<feature type="transmembrane region" description="Helical" evidence="7">
    <location>
        <begin position="261"/>
        <end position="282"/>
    </location>
</feature>
<proteinExistence type="inferred from homology"/>
<dbReference type="PANTHER" id="PTHR33567:SF3">
    <property type="entry name" value="CHROMATE ION TRANSPORTER (EUROFUNG)"/>
    <property type="match status" value="1"/>
</dbReference>
<keyword evidence="3" id="KW-1003">Cell membrane</keyword>
<evidence type="ECO:0000256" key="7">
    <source>
        <dbReference type="SAM" id="Phobius"/>
    </source>
</evidence>
<dbReference type="InterPro" id="IPR014047">
    <property type="entry name" value="Chr_Tranpt_l_chain"/>
</dbReference>
<dbReference type="AlphaFoldDB" id="A0A250J4W4"/>
<feature type="transmembrane region" description="Helical" evidence="7">
    <location>
        <begin position="77"/>
        <end position="102"/>
    </location>
</feature>
<protein>
    <submittedName>
        <fullName evidence="8">Chromate transporter ChrA</fullName>
    </submittedName>
</protein>
<comment type="similarity">
    <text evidence="2">Belongs to the chromate ion transporter (CHR) (TC 2.A.51) family.</text>
</comment>
<gene>
    <name evidence="8" type="ORF">CYFUS_004413</name>
</gene>
<dbReference type="EMBL" id="CP022098">
    <property type="protein sequence ID" value="ATB38975.1"/>
    <property type="molecule type" value="Genomic_DNA"/>
</dbReference>
<comment type="subcellular location">
    <subcellularLocation>
        <location evidence="1">Cell membrane</location>
        <topology evidence="1">Multi-pass membrane protein</topology>
    </subcellularLocation>
</comment>
<reference evidence="8 9" key="1">
    <citation type="submission" date="2017-06" db="EMBL/GenBank/DDBJ databases">
        <title>Sequencing and comparative analysis of myxobacterial genomes.</title>
        <authorList>
            <person name="Rupp O."/>
            <person name="Goesmann A."/>
            <person name="Sogaard-Andersen L."/>
        </authorList>
    </citation>
    <scope>NUCLEOTIDE SEQUENCE [LARGE SCALE GENOMIC DNA]</scope>
    <source>
        <strain evidence="8 9">DSM 52655</strain>
    </source>
</reference>
<feature type="transmembrane region" description="Helical" evidence="7">
    <location>
        <begin position="145"/>
        <end position="174"/>
    </location>
</feature>
<dbReference type="InterPro" id="IPR003370">
    <property type="entry name" value="Chromate_transpt"/>
</dbReference>
<dbReference type="Pfam" id="PF02417">
    <property type="entry name" value="Chromate_transp"/>
    <property type="match status" value="2"/>
</dbReference>
<feature type="transmembrane region" description="Helical" evidence="7">
    <location>
        <begin position="288"/>
        <end position="310"/>
    </location>
</feature>
<evidence type="ECO:0000313" key="8">
    <source>
        <dbReference type="EMBL" id="ATB38975.1"/>
    </source>
</evidence>
<dbReference type="NCBIfam" id="TIGR00937">
    <property type="entry name" value="2A51"/>
    <property type="match status" value="1"/>
</dbReference>
<dbReference type="KEGG" id="cfus:CYFUS_004413"/>
<sequence length="386" mass="40510">MARAQALKEVALLFLRLGFTAFGGPAAHVALMEDEVVRRRRWLTRDEFLDLLGATNLIPGPNSTELAIHLGHRRGGWAGLLVAGVCFILPAMLLTLGAAWAYVRWGTLPSLEGVLYGVKPVIIAVVLQALWGLGRSAVKTRVLAAVALAAVLANGLGLHELLVLLGAGVLMVLWQGGRRAADRDGAPKGIDGRRVGGPLVPLGLAAGVTSAVPFSLGGLFLFFVKVGSVLYGSGYVLLAFLRTDLVERWGWLGEAQLLDAVAVGQVTPGPVFTTATFIGYVLGGVPGAVVATVGIFLPAFFFVAVSGPLVPRLRRSWVAGAVLDGVNVASLALMARVTWELGRAALVDTVTVGLALVSALLLLRYRINSVWLIVGGAAVGLLRLSW</sequence>
<feature type="transmembrane region" description="Helical" evidence="7">
    <location>
        <begin position="317"/>
        <end position="339"/>
    </location>
</feature>
<organism evidence="8 9">
    <name type="scientific">Cystobacter fuscus</name>
    <dbReference type="NCBI Taxonomy" id="43"/>
    <lineage>
        <taxon>Bacteria</taxon>
        <taxon>Pseudomonadati</taxon>
        <taxon>Myxococcota</taxon>
        <taxon>Myxococcia</taxon>
        <taxon>Myxococcales</taxon>
        <taxon>Cystobacterineae</taxon>
        <taxon>Archangiaceae</taxon>
        <taxon>Cystobacter</taxon>
    </lineage>
</organism>